<name>S8EE43_FOMSC</name>
<evidence type="ECO:0000313" key="1">
    <source>
        <dbReference type="EMBL" id="EPT03237.1"/>
    </source>
</evidence>
<dbReference type="Proteomes" id="UP000015241">
    <property type="component" value="Unassembled WGS sequence"/>
</dbReference>
<proteinExistence type="predicted"/>
<sequence length="213" mass="23501">MFHKESPRFSTSNHEYLVAQVDLEGICVGFVRMERTVDHTRKDGSSLSIASTSSSGSIPAPDQITICGPGHLSLVAKSGEMISSYKPLDPLPFAALVAACSIVSTHEPLYRLLTSQCYWYAGLVSRLLIGETGVARRLANAQRNEGVWQEFLQVVSDKTMVEMANMLRPDYVEKLQKLQYMPQARRQKRLQEAEADRMLAQAQAGSAPVAEGL</sequence>
<keyword evidence="2" id="KW-1185">Reference proteome</keyword>
<dbReference type="InParanoid" id="S8EE43"/>
<dbReference type="STRING" id="743788.S8EE43"/>
<gene>
    <name evidence="1" type="ORF">FOMPIDRAFT_90962</name>
</gene>
<accession>S8EE43</accession>
<dbReference type="OrthoDB" id="2802553at2759"/>
<evidence type="ECO:0000313" key="2">
    <source>
        <dbReference type="Proteomes" id="UP000015241"/>
    </source>
</evidence>
<reference evidence="1 2" key="1">
    <citation type="journal article" date="2012" name="Science">
        <title>The Paleozoic origin of enzymatic lignin decomposition reconstructed from 31 fungal genomes.</title>
        <authorList>
            <person name="Floudas D."/>
            <person name="Binder M."/>
            <person name="Riley R."/>
            <person name="Barry K."/>
            <person name="Blanchette R.A."/>
            <person name="Henrissat B."/>
            <person name="Martinez A.T."/>
            <person name="Otillar R."/>
            <person name="Spatafora J.W."/>
            <person name="Yadav J.S."/>
            <person name="Aerts A."/>
            <person name="Benoit I."/>
            <person name="Boyd A."/>
            <person name="Carlson A."/>
            <person name="Copeland A."/>
            <person name="Coutinho P.M."/>
            <person name="de Vries R.P."/>
            <person name="Ferreira P."/>
            <person name="Findley K."/>
            <person name="Foster B."/>
            <person name="Gaskell J."/>
            <person name="Glotzer D."/>
            <person name="Gorecki P."/>
            <person name="Heitman J."/>
            <person name="Hesse C."/>
            <person name="Hori C."/>
            <person name="Igarashi K."/>
            <person name="Jurgens J.A."/>
            <person name="Kallen N."/>
            <person name="Kersten P."/>
            <person name="Kohler A."/>
            <person name="Kuees U."/>
            <person name="Kumar T.K.A."/>
            <person name="Kuo A."/>
            <person name="LaButti K."/>
            <person name="Larrondo L.F."/>
            <person name="Lindquist E."/>
            <person name="Ling A."/>
            <person name="Lombard V."/>
            <person name="Lucas S."/>
            <person name="Lundell T."/>
            <person name="Martin R."/>
            <person name="McLaughlin D.J."/>
            <person name="Morgenstern I."/>
            <person name="Morin E."/>
            <person name="Murat C."/>
            <person name="Nagy L.G."/>
            <person name="Nolan M."/>
            <person name="Ohm R.A."/>
            <person name="Patyshakuliyeva A."/>
            <person name="Rokas A."/>
            <person name="Ruiz-Duenas F.J."/>
            <person name="Sabat G."/>
            <person name="Salamov A."/>
            <person name="Samejima M."/>
            <person name="Schmutz J."/>
            <person name="Slot J.C."/>
            <person name="St John F."/>
            <person name="Stenlid J."/>
            <person name="Sun H."/>
            <person name="Sun S."/>
            <person name="Syed K."/>
            <person name="Tsang A."/>
            <person name="Wiebenga A."/>
            <person name="Young D."/>
            <person name="Pisabarro A."/>
            <person name="Eastwood D.C."/>
            <person name="Martin F."/>
            <person name="Cullen D."/>
            <person name="Grigoriev I.V."/>
            <person name="Hibbett D.S."/>
        </authorList>
    </citation>
    <scope>NUCLEOTIDE SEQUENCE</scope>
    <source>
        <strain evidence="2">FP-58527</strain>
    </source>
</reference>
<dbReference type="AlphaFoldDB" id="S8EE43"/>
<protein>
    <submittedName>
        <fullName evidence="1">Uncharacterized protein</fullName>
    </submittedName>
</protein>
<dbReference type="EMBL" id="KE504131">
    <property type="protein sequence ID" value="EPT03237.1"/>
    <property type="molecule type" value="Genomic_DNA"/>
</dbReference>
<dbReference type="HOGENOM" id="CLU_1294423_0_0_1"/>
<organism evidence="1 2">
    <name type="scientific">Fomitopsis schrenkii</name>
    <name type="common">Brown rot fungus</name>
    <dbReference type="NCBI Taxonomy" id="2126942"/>
    <lineage>
        <taxon>Eukaryota</taxon>
        <taxon>Fungi</taxon>
        <taxon>Dikarya</taxon>
        <taxon>Basidiomycota</taxon>
        <taxon>Agaricomycotina</taxon>
        <taxon>Agaricomycetes</taxon>
        <taxon>Polyporales</taxon>
        <taxon>Fomitopsis</taxon>
    </lineage>
</organism>